<feature type="binding site" evidence="6">
    <location>
        <position position="59"/>
    </location>
    <ligand>
        <name>Zn(2+)</name>
        <dbReference type="ChEBI" id="CHEBI:29105"/>
    </ligand>
</feature>
<evidence type="ECO:0000256" key="5">
    <source>
        <dbReference type="PROSITE-ProRule" id="PRU00042"/>
    </source>
</evidence>
<feature type="binding site" evidence="6">
    <location>
        <position position="56"/>
    </location>
    <ligand>
        <name>Zn(2+)</name>
        <dbReference type="ChEBI" id="CHEBI:29105"/>
    </ligand>
</feature>
<feature type="domain" description="C2H2-type" evidence="8">
    <location>
        <begin position="229"/>
        <end position="256"/>
    </location>
</feature>
<dbReference type="GO" id="GO:0000981">
    <property type="term" value="F:DNA-binding transcription factor activity, RNA polymerase II-specific"/>
    <property type="evidence" value="ECO:0007669"/>
    <property type="project" value="TreeGrafter"/>
</dbReference>
<feature type="domain" description="C2H2-type" evidence="8">
    <location>
        <begin position="408"/>
        <end position="436"/>
    </location>
</feature>
<dbReference type="AlphaFoldDB" id="A0A9J6CJN1"/>
<feature type="domain" description="ZAD" evidence="9">
    <location>
        <begin position="1"/>
        <end position="83"/>
    </location>
</feature>
<comment type="caution">
    <text evidence="10">The sequence shown here is derived from an EMBL/GenBank/DDBJ whole genome shotgun (WGS) entry which is preliminary data.</text>
</comment>
<dbReference type="Proteomes" id="UP001107558">
    <property type="component" value="Chromosome 1"/>
</dbReference>
<dbReference type="PROSITE" id="PS00028">
    <property type="entry name" value="ZINC_FINGER_C2H2_1"/>
    <property type="match status" value="8"/>
</dbReference>
<keyword evidence="7" id="KW-0175">Coiled coil</keyword>
<keyword evidence="1 6" id="KW-0479">Metal-binding</keyword>
<feature type="binding site" evidence="6">
    <location>
        <position position="3"/>
    </location>
    <ligand>
        <name>Zn(2+)</name>
        <dbReference type="ChEBI" id="CHEBI:29105"/>
    </ligand>
</feature>
<dbReference type="GO" id="GO:0005634">
    <property type="term" value="C:nucleus"/>
    <property type="evidence" value="ECO:0007669"/>
    <property type="project" value="InterPro"/>
</dbReference>
<dbReference type="PROSITE" id="PS51915">
    <property type="entry name" value="ZAD"/>
    <property type="match status" value="1"/>
</dbReference>
<dbReference type="PROSITE" id="PS50157">
    <property type="entry name" value="ZINC_FINGER_C2H2_2"/>
    <property type="match status" value="7"/>
</dbReference>
<reference evidence="10" key="1">
    <citation type="submission" date="2021-03" db="EMBL/GenBank/DDBJ databases">
        <title>Chromosome level genome of the anhydrobiotic midge Polypedilum vanderplanki.</title>
        <authorList>
            <person name="Yoshida Y."/>
            <person name="Kikawada T."/>
            <person name="Gusev O."/>
        </authorList>
    </citation>
    <scope>NUCLEOTIDE SEQUENCE</scope>
    <source>
        <strain evidence="10">NIAS01</strain>
        <tissue evidence="10">Whole body or cell culture</tissue>
    </source>
</reference>
<evidence type="ECO:0000256" key="3">
    <source>
        <dbReference type="ARBA" id="ARBA00022771"/>
    </source>
</evidence>
<feature type="binding site" evidence="6">
    <location>
        <position position="6"/>
    </location>
    <ligand>
        <name>Zn(2+)</name>
        <dbReference type="ChEBI" id="CHEBI:29105"/>
    </ligand>
</feature>
<evidence type="ECO:0008006" key="12">
    <source>
        <dbReference type="Google" id="ProtNLM"/>
    </source>
</evidence>
<dbReference type="OrthoDB" id="10039931at2759"/>
<dbReference type="InterPro" id="IPR036236">
    <property type="entry name" value="Znf_C2H2_sf"/>
</dbReference>
<dbReference type="EMBL" id="JADBJN010000001">
    <property type="protein sequence ID" value="KAG5682418.1"/>
    <property type="molecule type" value="Genomic_DNA"/>
</dbReference>
<evidence type="ECO:0000259" key="8">
    <source>
        <dbReference type="PROSITE" id="PS50157"/>
    </source>
</evidence>
<dbReference type="Pfam" id="PF13912">
    <property type="entry name" value="zf-C2H2_6"/>
    <property type="match status" value="1"/>
</dbReference>
<evidence type="ECO:0000259" key="9">
    <source>
        <dbReference type="PROSITE" id="PS51915"/>
    </source>
</evidence>
<dbReference type="Pfam" id="PF00096">
    <property type="entry name" value="zf-C2H2"/>
    <property type="match status" value="6"/>
</dbReference>
<accession>A0A9J6CJN1</accession>
<dbReference type="PANTHER" id="PTHR24379">
    <property type="entry name" value="KRAB AND ZINC FINGER DOMAIN-CONTAINING"/>
    <property type="match status" value="1"/>
</dbReference>
<name>A0A9J6CJN1_POLVA</name>
<evidence type="ECO:0000313" key="10">
    <source>
        <dbReference type="EMBL" id="KAG5682418.1"/>
    </source>
</evidence>
<dbReference type="SUPFAM" id="SSF57667">
    <property type="entry name" value="beta-beta-alpha zinc fingers"/>
    <property type="match status" value="4"/>
</dbReference>
<evidence type="ECO:0000256" key="1">
    <source>
        <dbReference type="ARBA" id="ARBA00022723"/>
    </source>
</evidence>
<protein>
    <recommendedName>
        <fullName evidence="12">Zinc finger protein</fullName>
    </recommendedName>
</protein>
<dbReference type="SMART" id="SM00868">
    <property type="entry name" value="zf-AD"/>
    <property type="match status" value="1"/>
</dbReference>
<keyword evidence="3 5" id="KW-0863">Zinc-finger</keyword>
<gene>
    <name evidence="10" type="ORF">PVAND_011771</name>
</gene>
<keyword evidence="11" id="KW-1185">Reference proteome</keyword>
<feature type="domain" description="C2H2-type" evidence="8">
    <location>
        <begin position="320"/>
        <end position="347"/>
    </location>
</feature>
<evidence type="ECO:0000313" key="11">
    <source>
        <dbReference type="Proteomes" id="UP001107558"/>
    </source>
</evidence>
<dbReference type="GO" id="GO:0008270">
    <property type="term" value="F:zinc ion binding"/>
    <property type="evidence" value="ECO:0007669"/>
    <property type="project" value="UniProtKB-UniRule"/>
</dbReference>
<keyword evidence="2" id="KW-0677">Repeat</keyword>
<sequence length="474" mass="56527">MTCILCFLNLIENNTIIKLDDRIQEDSELTISDLINLHFQPVAEKIFENSHNNGICNSCWSEIHSFHEFYTSVIKSFEVMQEIIEEENDEVMKMEDEIIVYELIDNDKEKQFCLENQIAKEEIEENSLTEWISEVNEEEVKEYNEIITDFKESQKINRQQINETADERIRQIACMNCEICESSFDSLRDAKNHYKHVHNIEGYIMCCQRKFKQKCRLLEHVNTHFSLAYSCQLCNKTFDSKSYLKKHLATHQTIKEYKCDNCSKTFAKKFQIRNHLISVHMFDNIQPQFECPIENCNKKFVNKARLKHHIDYTHSHKQLEICDICSKTVKSKNALEEHKKTHFRKLEDRIKCSICSHYLSDIKSFNRHLANHATETLENHCNYCGKKSPNLNALRKHIRYVHEMVKKYKCRFCEKSFKRARNLMDHEASVHTLQDLYTCSFCPKTFRNQSNMLSHRKKQHPDLYQRPVYMRDTV</sequence>
<dbReference type="Pfam" id="PF07776">
    <property type="entry name" value="zf-AD"/>
    <property type="match status" value="1"/>
</dbReference>
<dbReference type="PANTHER" id="PTHR24379:SF127">
    <property type="entry name" value="BLOODY FINGERS-RELATED"/>
    <property type="match status" value="1"/>
</dbReference>
<feature type="domain" description="C2H2-type" evidence="8">
    <location>
        <begin position="289"/>
        <end position="319"/>
    </location>
</feature>
<feature type="domain" description="C2H2-type" evidence="8">
    <location>
        <begin position="257"/>
        <end position="285"/>
    </location>
</feature>
<evidence type="ECO:0000256" key="7">
    <source>
        <dbReference type="SAM" id="Coils"/>
    </source>
</evidence>
<proteinExistence type="predicted"/>
<organism evidence="10 11">
    <name type="scientific">Polypedilum vanderplanki</name>
    <name type="common">Sleeping chironomid midge</name>
    <dbReference type="NCBI Taxonomy" id="319348"/>
    <lineage>
        <taxon>Eukaryota</taxon>
        <taxon>Metazoa</taxon>
        <taxon>Ecdysozoa</taxon>
        <taxon>Arthropoda</taxon>
        <taxon>Hexapoda</taxon>
        <taxon>Insecta</taxon>
        <taxon>Pterygota</taxon>
        <taxon>Neoptera</taxon>
        <taxon>Endopterygota</taxon>
        <taxon>Diptera</taxon>
        <taxon>Nematocera</taxon>
        <taxon>Chironomoidea</taxon>
        <taxon>Chironomidae</taxon>
        <taxon>Chironominae</taxon>
        <taxon>Polypedilum</taxon>
        <taxon>Polypedilum</taxon>
    </lineage>
</organism>
<feature type="domain" description="C2H2-type" evidence="8">
    <location>
        <begin position="379"/>
        <end position="407"/>
    </location>
</feature>
<dbReference type="Gene3D" id="3.30.160.60">
    <property type="entry name" value="Classic Zinc Finger"/>
    <property type="match status" value="6"/>
</dbReference>
<feature type="coiled-coil region" evidence="7">
    <location>
        <begin position="77"/>
        <end position="104"/>
    </location>
</feature>
<evidence type="ECO:0000256" key="2">
    <source>
        <dbReference type="ARBA" id="ARBA00022737"/>
    </source>
</evidence>
<dbReference type="GO" id="GO:0000977">
    <property type="term" value="F:RNA polymerase II transcription regulatory region sequence-specific DNA binding"/>
    <property type="evidence" value="ECO:0007669"/>
    <property type="project" value="TreeGrafter"/>
</dbReference>
<evidence type="ECO:0000256" key="4">
    <source>
        <dbReference type="ARBA" id="ARBA00022833"/>
    </source>
</evidence>
<feature type="domain" description="C2H2-type" evidence="8">
    <location>
        <begin position="437"/>
        <end position="460"/>
    </location>
</feature>
<dbReference type="Gene3D" id="3.40.1800.20">
    <property type="match status" value="1"/>
</dbReference>
<dbReference type="InterPro" id="IPR013087">
    <property type="entry name" value="Znf_C2H2_type"/>
</dbReference>
<evidence type="ECO:0000256" key="6">
    <source>
        <dbReference type="PROSITE-ProRule" id="PRU01263"/>
    </source>
</evidence>
<keyword evidence="4 6" id="KW-0862">Zinc</keyword>
<dbReference type="InterPro" id="IPR012934">
    <property type="entry name" value="Znf_AD"/>
</dbReference>
<dbReference type="SMART" id="SM00355">
    <property type="entry name" value="ZnF_C2H2"/>
    <property type="match status" value="10"/>
</dbReference>